<keyword evidence="3" id="KW-1185">Reference proteome</keyword>
<dbReference type="KEGG" id="sapo:SAPIO_CDS5764"/>
<dbReference type="EMBL" id="JOWA01000099">
    <property type="protein sequence ID" value="KEZ42542.1"/>
    <property type="molecule type" value="Genomic_DNA"/>
</dbReference>
<protein>
    <recommendedName>
        <fullName evidence="4">YDG domain-containing protein</fullName>
    </recommendedName>
</protein>
<organism evidence="2 3">
    <name type="scientific">Pseudallescheria apiosperma</name>
    <name type="common">Scedosporium apiospermum</name>
    <dbReference type="NCBI Taxonomy" id="563466"/>
    <lineage>
        <taxon>Eukaryota</taxon>
        <taxon>Fungi</taxon>
        <taxon>Dikarya</taxon>
        <taxon>Ascomycota</taxon>
        <taxon>Pezizomycotina</taxon>
        <taxon>Sordariomycetes</taxon>
        <taxon>Hypocreomycetidae</taxon>
        <taxon>Microascales</taxon>
        <taxon>Microascaceae</taxon>
        <taxon>Scedosporium</taxon>
    </lineage>
</organism>
<accession>A0A084G5D0</accession>
<sequence length="352" mass="40356">MPQSEGSSPTHTRANSNASTAHAPKRAKLPVLARICDDIRASILGYRPPGPWPHLTELSSLIAAFLQDEETPSMHVNFETIKACRLDKLLEDILDPKHHPPRPPEELRELVANAERLQTAWTGRFGEEYSSIDEMRGNELVQAGQLRDLYFSIQDGKPGWRIRRFRRPSEELTTTAFEPGQWFVNMASAYRNGMAGDSMETLSKNGMKVLPLLWGREERNDRETTRYTRDGGASEMVHSLLSHVGQRIHILRGHKLRSPYAPEAGVRYDGIYILRSFGLKLDPLTDTYRMTLIIEQASGQERVEAFQAIPRPSQLDDWRLYERIEEAEIQRVGKDGFETWREMQKEEDRVAF</sequence>
<dbReference type="HOGENOM" id="CLU_040682_0_0_1"/>
<proteinExistence type="predicted"/>
<dbReference type="Gene3D" id="2.30.280.10">
    <property type="entry name" value="SRA-YDG"/>
    <property type="match status" value="1"/>
</dbReference>
<reference evidence="2 3" key="1">
    <citation type="journal article" date="2014" name="Genome Announc.">
        <title>Draft genome sequence of the pathogenic fungus Scedosporium apiospermum.</title>
        <authorList>
            <person name="Vandeputte P."/>
            <person name="Ghamrawi S."/>
            <person name="Rechenmann M."/>
            <person name="Iltis A."/>
            <person name="Giraud S."/>
            <person name="Fleury M."/>
            <person name="Thornton C."/>
            <person name="Delhaes L."/>
            <person name="Meyer W."/>
            <person name="Papon N."/>
            <person name="Bouchara J.P."/>
        </authorList>
    </citation>
    <scope>NUCLEOTIDE SEQUENCE [LARGE SCALE GENOMIC DNA]</scope>
    <source>
        <strain evidence="2 3">IHEM 14462</strain>
    </source>
</reference>
<dbReference type="InterPro" id="IPR036987">
    <property type="entry name" value="SRA-YDG_sf"/>
</dbReference>
<evidence type="ECO:0000313" key="3">
    <source>
        <dbReference type="Proteomes" id="UP000028545"/>
    </source>
</evidence>
<name>A0A084G5D0_PSEDA</name>
<dbReference type="SUPFAM" id="SSF88697">
    <property type="entry name" value="PUA domain-like"/>
    <property type="match status" value="1"/>
</dbReference>
<dbReference type="VEuPathDB" id="FungiDB:SAPIO_CDS5764"/>
<feature type="region of interest" description="Disordered" evidence="1">
    <location>
        <begin position="1"/>
        <end position="24"/>
    </location>
</feature>
<dbReference type="Proteomes" id="UP000028545">
    <property type="component" value="Unassembled WGS sequence"/>
</dbReference>
<evidence type="ECO:0008006" key="4">
    <source>
        <dbReference type="Google" id="ProtNLM"/>
    </source>
</evidence>
<dbReference type="GeneID" id="27724836"/>
<dbReference type="RefSeq" id="XP_016642341.1">
    <property type="nucleotide sequence ID" value="XM_016788025.1"/>
</dbReference>
<dbReference type="OrthoDB" id="3244603at2759"/>
<dbReference type="InterPro" id="IPR015947">
    <property type="entry name" value="PUA-like_sf"/>
</dbReference>
<feature type="compositionally biased region" description="Polar residues" evidence="1">
    <location>
        <begin position="1"/>
        <end position="20"/>
    </location>
</feature>
<evidence type="ECO:0000313" key="2">
    <source>
        <dbReference type="EMBL" id="KEZ42542.1"/>
    </source>
</evidence>
<comment type="caution">
    <text evidence="2">The sequence shown here is derived from an EMBL/GenBank/DDBJ whole genome shotgun (WGS) entry which is preliminary data.</text>
</comment>
<dbReference type="AlphaFoldDB" id="A0A084G5D0"/>
<gene>
    <name evidence="2" type="ORF">SAPIO_CDS5764</name>
</gene>
<evidence type="ECO:0000256" key="1">
    <source>
        <dbReference type="SAM" id="MobiDB-lite"/>
    </source>
</evidence>
<dbReference type="OMA" id="SQWFNEV"/>